<dbReference type="EC" id="3.1.3.18" evidence="4"/>
<reference evidence="5" key="1">
    <citation type="submission" date="2021-01" db="EMBL/GenBank/DDBJ databases">
        <title>Modified the classification status of verrucomicrobia.</title>
        <authorList>
            <person name="Feng X."/>
        </authorList>
    </citation>
    <scope>NUCLEOTIDE SEQUENCE</scope>
    <source>
        <strain evidence="5">KCTC 22201</strain>
    </source>
</reference>
<name>A0A934RDH9_9BACT</name>
<accession>A0A934RDH9</accession>
<dbReference type="GO" id="GO:0005829">
    <property type="term" value="C:cytosol"/>
    <property type="evidence" value="ECO:0007669"/>
    <property type="project" value="TreeGrafter"/>
</dbReference>
<comment type="caution">
    <text evidence="5">The sequence shown here is derived from an EMBL/GenBank/DDBJ whole genome shotgun (WGS) entry which is preliminary data.</text>
</comment>
<evidence type="ECO:0000256" key="3">
    <source>
        <dbReference type="ARBA" id="ARBA00006171"/>
    </source>
</evidence>
<evidence type="ECO:0000256" key="2">
    <source>
        <dbReference type="ARBA" id="ARBA00004818"/>
    </source>
</evidence>
<dbReference type="SFLD" id="SFLDG01129">
    <property type="entry name" value="C1.5:_HAD__Beta-PGM__Phosphata"/>
    <property type="match status" value="1"/>
</dbReference>
<evidence type="ECO:0000313" key="5">
    <source>
        <dbReference type="EMBL" id="MBK1827066.1"/>
    </source>
</evidence>
<dbReference type="SFLD" id="SFLDS00003">
    <property type="entry name" value="Haloacid_Dehalogenase"/>
    <property type="match status" value="1"/>
</dbReference>
<dbReference type="InterPro" id="IPR023198">
    <property type="entry name" value="PGP-like_dom2"/>
</dbReference>
<evidence type="ECO:0000256" key="1">
    <source>
        <dbReference type="ARBA" id="ARBA00000830"/>
    </source>
</evidence>
<dbReference type="Gene3D" id="3.40.50.1000">
    <property type="entry name" value="HAD superfamily/HAD-like"/>
    <property type="match status" value="1"/>
</dbReference>
<keyword evidence="5" id="KW-0378">Hydrolase</keyword>
<keyword evidence="6" id="KW-1185">Reference proteome</keyword>
<sequence length="212" mass="22908">MHLIFDLDGTLVDSLAGIASALNRALESLGLPTHPESAVTTFIGKGSLELARQAMPSGSPDPLAHELDAAFQREYADQWKAGSHLYPGIDTLIHSLHLDGHQLAILSNKPDAFTREIVDHFFPGDIFTQVLGKSERFARKPAPDAACFLLDQWEIPPSDARFIGDSDVDRQTAENAHIPFIGVAWGYHSATGLGDTVAENSDQLGQLLRGSA</sequence>
<dbReference type="GO" id="GO:0008967">
    <property type="term" value="F:phosphoglycolate phosphatase activity"/>
    <property type="evidence" value="ECO:0007669"/>
    <property type="project" value="UniProtKB-EC"/>
</dbReference>
<dbReference type="Pfam" id="PF13419">
    <property type="entry name" value="HAD_2"/>
    <property type="match status" value="1"/>
</dbReference>
<proteinExistence type="inferred from homology"/>
<dbReference type="RefSeq" id="WP_200278514.1">
    <property type="nucleotide sequence ID" value="NZ_JAENII010000005.1"/>
</dbReference>
<dbReference type="Gene3D" id="1.10.150.240">
    <property type="entry name" value="Putative phosphatase, domain 2"/>
    <property type="match status" value="1"/>
</dbReference>
<dbReference type="PANTHER" id="PTHR43434:SF1">
    <property type="entry name" value="PHOSPHOGLYCOLATE PHOSPHATASE"/>
    <property type="match status" value="1"/>
</dbReference>
<dbReference type="InterPro" id="IPR041492">
    <property type="entry name" value="HAD_2"/>
</dbReference>
<dbReference type="PANTHER" id="PTHR43434">
    <property type="entry name" value="PHOSPHOGLYCOLATE PHOSPHATASE"/>
    <property type="match status" value="1"/>
</dbReference>
<dbReference type="Proteomes" id="UP000658278">
    <property type="component" value="Unassembled WGS sequence"/>
</dbReference>
<comment type="pathway">
    <text evidence="2">Organic acid metabolism; glycolate biosynthesis; glycolate from 2-phosphoglycolate: step 1/1.</text>
</comment>
<dbReference type="GO" id="GO:0006281">
    <property type="term" value="P:DNA repair"/>
    <property type="evidence" value="ECO:0007669"/>
    <property type="project" value="TreeGrafter"/>
</dbReference>
<comment type="similarity">
    <text evidence="3">Belongs to the HAD-like hydrolase superfamily. CbbY/CbbZ/Gph/YieH family.</text>
</comment>
<evidence type="ECO:0000313" key="6">
    <source>
        <dbReference type="Proteomes" id="UP000658278"/>
    </source>
</evidence>
<protein>
    <recommendedName>
        <fullName evidence="4">phosphoglycolate phosphatase</fullName>
        <ecNumber evidence="4">3.1.3.18</ecNumber>
    </recommendedName>
</protein>
<organism evidence="5 6">
    <name type="scientific">Haloferula rosea</name>
    <dbReference type="NCBI Taxonomy" id="490093"/>
    <lineage>
        <taxon>Bacteria</taxon>
        <taxon>Pseudomonadati</taxon>
        <taxon>Verrucomicrobiota</taxon>
        <taxon>Verrucomicrobiia</taxon>
        <taxon>Verrucomicrobiales</taxon>
        <taxon>Verrucomicrobiaceae</taxon>
        <taxon>Haloferula</taxon>
    </lineage>
</organism>
<dbReference type="AlphaFoldDB" id="A0A934RDH9"/>
<comment type="catalytic activity">
    <reaction evidence="1">
        <text>2-phosphoglycolate + H2O = glycolate + phosphate</text>
        <dbReference type="Rhea" id="RHEA:14369"/>
        <dbReference type="ChEBI" id="CHEBI:15377"/>
        <dbReference type="ChEBI" id="CHEBI:29805"/>
        <dbReference type="ChEBI" id="CHEBI:43474"/>
        <dbReference type="ChEBI" id="CHEBI:58033"/>
        <dbReference type="EC" id="3.1.3.18"/>
    </reaction>
</comment>
<evidence type="ECO:0000256" key="4">
    <source>
        <dbReference type="ARBA" id="ARBA00013078"/>
    </source>
</evidence>
<dbReference type="SUPFAM" id="SSF56784">
    <property type="entry name" value="HAD-like"/>
    <property type="match status" value="1"/>
</dbReference>
<dbReference type="InterPro" id="IPR036412">
    <property type="entry name" value="HAD-like_sf"/>
</dbReference>
<gene>
    <name evidence="5" type="ORF">JIN81_08545</name>
</gene>
<dbReference type="InterPro" id="IPR023214">
    <property type="entry name" value="HAD_sf"/>
</dbReference>
<dbReference type="EMBL" id="JAENII010000005">
    <property type="protein sequence ID" value="MBK1827066.1"/>
    <property type="molecule type" value="Genomic_DNA"/>
</dbReference>
<dbReference type="InterPro" id="IPR050155">
    <property type="entry name" value="HAD-like_hydrolase_sf"/>
</dbReference>